<dbReference type="Proteomes" id="UP000515150">
    <property type="component" value="Chromosome 2"/>
</dbReference>
<dbReference type="Gene3D" id="3.10.100.10">
    <property type="entry name" value="Mannose-Binding Protein A, subunit A"/>
    <property type="match status" value="2"/>
</dbReference>
<feature type="domain" description="C-type lectin" evidence="1">
    <location>
        <begin position="27"/>
        <end position="136"/>
    </location>
</feature>
<dbReference type="OrthoDB" id="6369810at2759"/>
<organism evidence="2 3">
    <name type="scientific">Betta splendens</name>
    <name type="common">Siamese fighting fish</name>
    <dbReference type="NCBI Taxonomy" id="158456"/>
    <lineage>
        <taxon>Eukaryota</taxon>
        <taxon>Metazoa</taxon>
        <taxon>Chordata</taxon>
        <taxon>Craniata</taxon>
        <taxon>Vertebrata</taxon>
        <taxon>Euteleostomi</taxon>
        <taxon>Actinopterygii</taxon>
        <taxon>Neopterygii</taxon>
        <taxon>Teleostei</taxon>
        <taxon>Neoteleostei</taxon>
        <taxon>Acanthomorphata</taxon>
        <taxon>Anabantaria</taxon>
        <taxon>Anabantiformes</taxon>
        <taxon>Anabantoidei</taxon>
        <taxon>Osphronemidae</taxon>
        <taxon>Betta</taxon>
    </lineage>
</organism>
<dbReference type="PANTHER" id="PTHR45784:SF3">
    <property type="entry name" value="C-TYPE LECTIN DOMAIN FAMILY 4 MEMBER K-LIKE-RELATED"/>
    <property type="match status" value="1"/>
</dbReference>
<evidence type="ECO:0000313" key="3">
    <source>
        <dbReference type="RefSeq" id="XP_040925317.1"/>
    </source>
</evidence>
<dbReference type="PANTHER" id="PTHR45784">
    <property type="entry name" value="C-TYPE LECTIN DOMAIN FAMILY 20 MEMBER A-RELATED"/>
    <property type="match status" value="1"/>
</dbReference>
<proteinExistence type="predicted"/>
<dbReference type="KEGG" id="bspl:114849595"/>
<dbReference type="SUPFAM" id="SSF56436">
    <property type="entry name" value="C-type lectin-like"/>
    <property type="match status" value="2"/>
</dbReference>
<name>A0A8M1HAD5_BETSP</name>
<dbReference type="SMART" id="SM00034">
    <property type="entry name" value="CLECT"/>
    <property type="match status" value="2"/>
</dbReference>
<dbReference type="PROSITE" id="PS50041">
    <property type="entry name" value="C_TYPE_LECTIN_2"/>
    <property type="match status" value="1"/>
</dbReference>
<protein>
    <submittedName>
        <fullName evidence="3">Uncharacterized protein LOC114849595</fullName>
    </submittedName>
</protein>
<reference evidence="3" key="1">
    <citation type="submission" date="2025-08" db="UniProtKB">
        <authorList>
            <consortium name="RefSeq"/>
        </authorList>
    </citation>
    <scope>IDENTIFICATION</scope>
</reference>
<keyword evidence="2" id="KW-1185">Reference proteome</keyword>
<evidence type="ECO:0000259" key="1">
    <source>
        <dbReference type="PROSITE" id="PS50041"/>
    </source>
</evidence>
<gene>
    <name evidence="3" type="primary">LOC114849595</name>
</gene>
<evidence type="ECO:0000313" key="2">
    <source>
        <dbReference type="Proteomes" id="UP000515150"/>
    </source>
</evidence>
<dbReference type="InterPro" id="IPR016187">
    <property type="entry name" value="CTDL_fold"/>
</dbReference>
<dbReference type="RefSeq" id="XP_040925317.1">
    <property type="nucleotide sequence ID" value="XM_041069383.2"/>
</dbReference>
<sequence>MKTSGPLLGVLCLSGCLIFSTCLLHKYHFININSTWTEAQTYCRTNYIDLATTDTIAEVNQLISTVSSAGYKSNVWIGIYVTVSASWTYDHASDYLTWTVPTESNTFFNTAWCGSMESNGMSWCENCTAAYPFICDHGNRKIFVNTPMDFLKAWSYCKENFTDLTTPINSSMNAWANNVMAMVPSVGRVWFGLLAFGSYHWSDLSAVSFKYWEEWPQMFAAAVLYGAADLQRLGTWSFLPAGSLPFVCYTEDIQVETKVLRLKVSSTTDVNDSALEANILSQLQKRFMEQGLSGAALKWRKQPDGKIFQKKENTDASDDHACPHNTY</sequence>
<dbReference type="GeneID" id="114849595"/>
<dbReference type="InterPro" id="IPR001304">
    <property type="entry name" value="C-type_lectin-like"/>
</dbReference>
<accession>A0A8M1HAD5</accession>
<dbReference type="InterPro" id="IPR016186">
    <property type="entry name" value="C-type_lectin-like/link_sf"/>
</dbReference>
<dbReference type="Pfam" id="PF00059">
    <property type="entry name" value="Lectin_C"/>
    <property type="match status" value="1"/>
</dbReference>
<dbReference type="AlphaFoldDB" id="A0A8M1HAD5"/>